<dbReference type="GO" id="GO:0004315">
    <property type="term" value="F:3-oxoacyl-[acyl-carrier-protein] synthase activity"/>
    <property type="evidence" value="ECO:0007669"/>
    <property type="project" value="UniProtKB-EC"/>
</dbReference>
<dbReference type="InterPro" id="IPR000794">
    <property type="entry name" value="Beta-ketoacyl_synthase"/>
</dbReference>
<dbReference type="GO" id="GO:0006633">
    <property type="term" value="P:fatty acid biosynthetic process"/>
    <property type="evidence" value="ECO:0007669"/>
    <property type="project" value="TreeGrafter"/>
</dbReference>
<evidence type="ECO:0000259" key="4">
    <source>
        <dbReference type="PROSITE" id="PS52004"/>
    </source>
</evidence>
<evidence type="ECO:0000313" key="6">
    <source>
        <dbReference type="Proteomes" id="UP000319383"/>
    </source>
</evidence>
<dbReference type="EC" id="2.3.1.179" evidence="5"/>
<dbReference type="Gene3D" id="3.40.47.10">
    <property type="match status" value="2"/>
</dbReference>
<dbReference type="Proteomes" id="UP000319383">
    <property type="component" value="Chromosome"/>
</dbReference>
<dbReference type="InterPro" id="IPR020841">
    <property type="entry name" value="PKS_Beta-ketoAc_synthase_dom"/>
</dbReference>
<dbReference type="AlphaFoldDB" id="A0A517ZIK8"/>
<keyword evidence="6" id="KW-1185">Reference proteome</keyword>
<dbReference type="InterPro" id="IPR016039">
    <property type="entry name" value="Thiolase-like"/>
</dbReference>
<accession>A0A517ZIK8</accession>
<name>A0A517ZIK8_9PLAN</name>
<evidence type="ECO:0000256" key="2">
    <source>
        <dbReference type="ARBA" id="ARBA00022679"/>
    </source>
</evidence>
<dbReference type="PROSITE" id="PS52004">
    <property type="entry name" value="KS3_2"/>
    <property type="match status" value="1"/>
</dbReference>
<dbReference type="KEGG" id="sdyn:Mal52_07630"/>
<keyword evidence="2 3" id="KW-0808">Transferase</keyword>
<dbReference type="Pfam" id="PF00109">
    <property type="entry name" value="ketoacyl-synt"/>
    <property type="match status" value="1"/>
</dbReference>
<dbReference type="PANTHER" id="PTHR11712">
    <property type="entry name" value="POLYKETIDE SYNTHASE-RELATED"/>
    <property type="match status" value="1"/>
</dbReference>
<evidence type="ECO:0000256" key="1">
    <source>
        <dbReference type="ARBA" id="ARBA00008467"/>
    </source>
</evidence>
<sequence>MNEIGVRLQESCGRASLIVGQAMMAETSPRVVITGVGVVSPVGIGNDAFWRNLSSGRSGIDFMEAFVRSDLPCKFAAEVQDFDAMGYLRQRKMLKVMSRDIQLGVSSANLAMEDAGLSRGDVDPDRLGVEFGAGRISSTPQELAQAASDCADAQEAFEYTRWGEGSMGKIAPLWLLKQLPNMPACHVSIEFDARGPNNTITSRDASALLALAEATRTIQRGAADAMIVGACSSNVDPVDIARMNLMDSLSHNGEDPKRACRPFDMNRDGSIVGEGAATFVVELYEHAVARGADIYAEVIGLGAGCDGTGYANGAGGTGLVRAIQKALQQAQLRPDELGHINAHGKSTQRDDLVEARAYHRSMGTAAERVPVTAMKSYFGNFDAGSGAVELAGTVLALRHQQIPMTLNYETPDPNCRLNVIHGSPMRSRSSAAMTVNRTDVGQCAAAVLRAV</sequence>
<dbReference type="SMART" id="SM00825">
    <property type="entry name" value="PKS_KS"/>
    <property type="match status" value="1"/>
</dbReference>
<dbReference type="PANTHER" id="PTHR11712:SF336">
    <property type="entry name" value="3-OXOACYL-[ACYL-CARRIER-PROTEIN] SYNTHASE, MITOCHONDRIAL"/>
    <property type="match status" value="1"/>
</dbReference>
<feature type="domain" description="Ketosynthase family 3 (KS3)" evidence="4">
    <location>
        <begin position="28"/>
        <end position="450"/>
    </location>
</feature>
<keyword evidence="5" id="KW-0012">Acyltransferase</keyword>
<dbReference type="InterPro" id="IPR014031">
    <property type="entry name" value="Ketoacyl_synth_C"/>
</dbReference>
<dbReference type="SUPFAM" id="SSF53901">
    <property type="entry name" value="Thiolase-like"/>
    <property type="match status" value="2"/>
</dbReference>
<gene>
    <name evidence="5" type="primary">fabF_1</name>
    <name evidence="5" type="ORF">Mal52_07630</name>
</gene>
<dbReference type="Pfam" id="PF02801">
    <property type="entry name" value="Ketoacyl-synt_C"/>
    <property type="match status" value="1"/>
</dbReference>
<comment type="similarity">
    <text evidence="1 3">Belongs to the thiolase-like superfamily. Beta-ketoacyl-ACP synthases family.</text>
</comment>
<dbReference type="GO" id="GO:0005829">
    <property type="term" value="C:cytosol"/>
    <property type="evidence" value="ECO:0007669"/>
    <property type="project" value="TreeGrafter"/>
</dbReference>
<reference evidence="5 6" key="1">
    <citation type="submission" date="2019-02" db="EMBL/GenBank/DDBJ databases">
        <title>Deep-cultivation of Planctomycetes and their phenomic and genomic characterization uncovers novel biology.</title>
        <authorList>
            <person name="Wiegand S."/>
            <person name="Jogler M."/>
            <person name="Boedeker C."/>
            <person name="Pinto D."/>
            <person name="Vollmers J."/>
            <person name="Rivas-Marin E."/>
            <person name="Kohn T."/>
            <person name="Peeters S.H."/>
            <person name="Heuer A."/>
            <person name="Rast P."/>
            <person name="Oberbeckmann S."/>
            <person name="Bunk B."/>
            <person name="Jeske O."/>
            <person name="Meyerdierks A."/>
            <person name="Storesund J.E."/>
            <person name="Kallscheuer N."/>
            <person name="Luecker S."/>
            <person name="Lage O.M."/>
            <person name="Pohl T."/>
            <person name="Merkel B.J."/>
            <person name="Hornburger P."/>
            <person name="Mueller R.-W."/>
            <person name="Bruemmer F."/>
            <person name="Labrenz M."/>
            <person name="Spormann A.M."/>
            <person name="Op den Camp H."/>
            <person name="Overmann J."/>
            <person name="Amann R."/>
            <person name="Jetten M.S.M."/>
            <person name="Mascher T."/>
            <person name="Medema M.H."/>
            <person name="Devos D.P."/>
            <person name="Kaster A.-K."/>
            <person name="Ovreas L."/>
            <person name="Rohde M."/>
            <person name="Galperin M.Y."/>
            <person name="Jogler C."/>
        </authorList>
    </citation>
    <scope>NUCLEOTIDE SEQUENCE [LARGE SCALE GENOMIC DNA]</scope>
    <source>
        <strain evidence="5 6">Mal52</strain>
    </source>
</reference>
<proteinExistence type="inferred from homology"/>
<organism evidence="5 6">
    <name type="scientific">Symmachiella dynata</name>
    <dbReference type="NCBI Taxonomy" id="2527995"/>
    <lineage>
        <taxon>Bacteria</taxon>
        <taxon>Pseudomonadati</taxon>
        <taxon>Planctomycetota</taxon>
        <taxon>Planctomycetia</taxon>
        <taxon>Planctomycetales</taxon>
        <taxon>Planctomycetaceae</taxon>
        <taxon>Symmachiella</taxon>
    </lineage>
</organism>
<dbReference type="CDD" id="cd00834">
    <property type="entry name" value="KAS_I_II"/>
    <property type="match status" value="1"/>
</dbReference>
<dbReference type="EMBL" id="CP036276">
    <property type="protein sequence ID" value="QDU42307.1"/>
    <property type="molecule type" value="Genomic_DNA"/>
</dbReference>
<protein>
    <submittedName>
        <fullName evidence="5">3-oxoacyl-[acyl-carrier-protein] synthase 2</fullName>
        <ecNumber evidence="5">2.3.1.179</ecNumber>
    </submittedName>
</protein>
<evidence type="ECO:0000313" key="5">
    <source>
        <dbReference type="EMBL" id="QDU42307.1"/>
    </source>
</evidence>
<dbReference type="InterPro" id="IPR014030">
    <property type="entry name" value="Ketoacyl_synth_N"/>
</dbReference>
<evidence type="ECO:0000256" key="3">
    <source>
        <dbReference type="RuleBase" id="RU003694"/>
    </source>
</evidence>